<dbReference type="InterPro" id="IPR051147">
    <property type="entry name" value="CFAP_domain-containing"/>
</dbReference>
<evidence type="ECO:0000313" key="5">
    <source>
        <dbReference type="Proteomes" id="UP000749559"/>
    </source>
</evidence>
<reference evidence="4" key="1">
    <citation type="submission" date="2022-03" db="EMBL/GenBank/DDBJ databases">
        <authorList>
            <person name="Martin C."/>
        </authorList>
    </citation>
    <scope>NUCLEOTIDE SEQUENCE</scope>
</reference>
<evidence type="ECO:0000256" key="1">
    <source>
        <dbReference type="ARBA" id="ARBA00023054"/>
    </source>
</evidence>
<evidence type="ECO:0000256" key="2">
    <source>
        <dbReference type="SAM" id="Coils"/>
    </source>
</evidence>
<evidence type="ECO:0000259" key="3">
    <source>
        <dbReference type="Pfam" id="PF13863"/>
    </source>
</evidence>
<dbReference type="PANTHER" id="PTHR21683">
    <property type="entry name" value="COILED-COIL DOMAIN-CONTAINING PROTEIN 42 LIKE-2-LIKE-RELATED"/>
    <property type="match status" value="1"/>
</dbReference>
<dbReference type="Pfam" id="PF13863">
    <property type="entry name" value="DUF4200"/>
    <property type="match status" value="1"/>
</dbReference>
<name>A0A8S4Q600_OWEFU</name>
<sequence length="312" mass="36679">MSMDSFYTHLFNRYFSRKSETERDDDHLSPATRLLEKRRELSEVEQALAEKKEEFLIKMESIQQRREELEKKEFQLKESLLKFDKFLKENDSKRARAVKKANDERDLKRVKDIEISKVRAETGVFASQKQKLHDRLEKHAMFHKYLEKILESAGEFHEIREVIGRYDTLVSTQKDLIEKSHADQDLIEDQKQKFSRFLEKKRYEILGFNNKLSGLQTRLDKAQIESEKWESLFTHIKNTAAKRTLLLGRIKMASYNLYQVVNRQEKDTSAHSEDTAEQLQKIQIFIQDLSQITSDIKKSEHAGTSDTGGASS</sequence>
<dbReference type="PANTHER" id="PTHR21683:SF2">
    <property type="entry name" value="COILED-COIL DOMAIN-CONTAINING PROTEIN 42 LIKE-2-LIKE"/>
    <property type="match status" value="1"/>
</dbReference>
<gene>
    <name evidence="4" type="ORF">OFUS_LOCUS25174</name>
</gene>
<feature type="coiled-coil region" evidence="2">
    <location>
        <begin position="34"/>
        <end position="79"/>
    </location>
</feature>
<dbReference type="AlphaFoldDB" id="A0A8S4Q600"/>
<dbReference type="EMBL" id="CAIIXF020000012">
    <property type="protein sequence ID" value="CAH1801380.1"/>
    <property type="molecule type" value="Genomic_DNA"/>
</dbReference>
<dbReference type="OrthoDB" id="10264298at2759"/>
<dbReference type="Proteomes" id="UP000749559">
    <property type="component" value="Unassembled WGS sequence"/>
</dbReference>
<feature type="domain" description="DUF4200" evidence="3">
    <location>
        <begin position="34"/>
        <end position="151"/>
    </location>
</feature>
<accession>A0A8S4Q600</accession>
<dbReference type="GO" id="GO:0005856">
    <property type="term" value="C:cytoskeleton"/>
    <property type="evidence" value="ECO:0007669"/>
    <property type="project" value="UniProtKB-ARBA"/>
</dbReference>
<dbReference type="InterPro" id="IPR025252">
    <property type="entry name" value="DUF4200"/>
</dbReference>
<comment type="caution">
    <text evidence="4">The sequence shown here is derived from an EMBL/GenBank/DDBJ whole genome shotgun (WGS) entry which is preliminary data.</text>
</comment>
<organism evidence="4 5">
    <name type="scientific">Owenia fusiformis</name>
    <name type="common">Polychaete worm</name>
    <dbReference type="NCBI Taxonomy" id="6347"/>
    <lineage>
        <taxon>Eukaryota</taxon>
        <taxon>Metazoa</taxon>
        <taxon>Spiralia</taxon>
        <taxon>Lophotrochozoa</taxon>
        <taxon>Annelida</taxon>
        <taxon>Polychaeta</taxon>
        <taxon>Sedentaria</taxon>
        <taxon>Canalipalpata</taxon>
        <taxon>Sabellida</taxon>
        <taxon>Oweniida</taxon>
        <taxon>Oweniidae</taxon>
        <taxon>Owenia</taxon>
    </lineage>
</organism>
<keyword evidence="1 2" id="KW-0175">Coiled coil</keyword>
<keyword evidence="5" id="KW-1185">Reference proteome</keyword>
<proteinExistence type="predicted"/>
<evidence type="ECO:0000313" key="4">
    <source>
        <dbReference type="EMBL" id="CAH1801380.1"/>
    </source>
</evidence>
<protein>
    <recommendedName>
        <fullName evidence="3">DUF4200 domain-containing protein</fullName>
    </recommendedName>
</protein>